<comment type="caution">
    <text evidence="1">The sequence shown here is derived from an EMBL/GenBank/DDBJ whole genome shotgun (WGS) entry which is preliminary data.</text>
</comment>
<evidence type="ECO:0000313" key="1">
    <source>
        <dbReference type="EMBL" id="EHG22010.1"/>
    </source>
</evidence>
<organism evidence="1 2">
    <name type="scientific">Alloprevotella rava F0323</name>
    <dbReference type="NCBI Taxonomy" id="679199"/>
    <lineage>
        <taxon>Bacteria</taxon>
        <taxon>Pseudomonadati</taxon>
        <taxon>Bacteroidota</taxon>
        <taxon>Bacteroidia</taxon>
        <taxon>Bacteroidales</taxon>
        <taxon>Prevotellaceae</taxon>
        <taxon>Alloprevotella</taxon>
    </lineage>
</organism>
<dbReference type="EMBL" id="ACZK01000025">
    <property type="protein sequence ID" value="EHG22010.1"/>
    <property type="molecule type" value="Genomic_DNA"/>
</dbReference>
<sequence>METTDNLPLQRAATPTSKLAAKLPSTPSAKLPTVLTELQRRYPSLATFSQAMNPDVQRFYGRLPLSDCIQRSAPTLRQLDQLYGPNSGRVWIVPQLTRIAEFCGQTARWSTLQMQELTAIILQQFGQLTVCELSWFFQHFKGGRYERFYGTPDPMVLTRSLRSFLSERNMTWQRIEQDRANEARRHPEGLVGIAALKSYLARCRQAGKVSNLG</sequence>
<protein>
    <submittedName>
        <fullName evidence="1">Uncharacterized protein</fullName>
    </submittedName>
</protein>
<keyword evidence="2" id="KW-1185">Reference proteome</keyword>
<reference evidence="1 2" key="1">
    <citation type="submission" date="2011-08" db="EMBL/GenBank/DDBJ databases">
        <title>The Genome Sequence of Prevotella sp. oral taxon 302 str. F0323.</title>
        <authorList>
            <consortium name="The Broad Institute Genome Sequencing Platform"/>
            <person name="Earl A."/>
            <person name="Ward D."/>
            <person name="Feldgarden M."/>
            <person name="Gevers D."/>
            <person name="Izard J."/>
            <person name="Blanton J.M."/>
            <person name="Baranova O.V."/>
            <person name="Tanner A.C."/>
            <person name="Dewhirst F.E."/>
            <person name="Young S.K."/>
            <person name="Zeng Q."/>
            <person name="Gargeya S."/>
            <person name="Fitzgerald M."/>
            <person name="Haas B."/>
            <person name="Abouelleil A."/>
            <person name="Alvarado L."/>
            <person name="Arachchi H.M."/>
            <person name="Berlin A."/>
            <person name="Brown A."/>
            <person name="Chapman S.B."/>
            <person name="Chen Z."/>
            <person name="Dunbar C."/>
            <person name="Freedman E."/>
            <person name="Gearin G."/>
            <person name="Gellesch M."/>
            <person name="Goldberg J."/>
            <person name="Griggs A."/>
            <person name="Gujja S."/>
            <person name="Heiman D."/>
            <person name="Howarth C."/>
            <person name="Larson L."/>
            <person name="Lui A."/>
            <person name="MacDonald P.J.P."/>
            <person name="Montmayeur A."/>
            <person name="Murphy C."/>
            <person name="Neiman D."/>
            <person name="Pearson M."/>
            <person name="Priest M."/>
            <person name="Roberts A."/>
            <person name="Saif S."/>
            <person name="Shea T."/>
            <person name="Shenoy N."/>
            <person name="Sisk P."/>
            <person name="Stolte C."/>
            <person name="Sykes S."/>
            <person name="Wortman J."/>
            <person name="Nusbaum C."/>
            <person name="Birren B."/>
        </authorList>
    </citation>
    <scope>NUCLEOTIDE SEQUENCE [LARGE SCALE GENOMIC DNA]</scope>
    <source>
        <strain evidence="1 2">F0323</strain>
    </source>
</reference>
<proteinExistence type="predicted"/>
<dbReference type="AlphaFoldDB" id="G5GD96"/>
<evidence type="ECO:0000313" key="2">
    <source>
        <dbReference type="Proteomes" id="UP000015993"/>
    </source>
</evidence>
<dbReference type="HOGENOM" id="CLU_1292195_0_0_10"/>
<dbReference type="STRING" id="679199.HMPREF9332_01525"/>
<dbReference type="Proteomes" id="UP000015993">
    <property type="component" value="Unassembled WGS sequence"/>
</dbReference>
<dbReference type="InterPro" id="IPR046573">
    <property type="entry name" value="DUF6633"/>
</dbReference>
<dbReference type="Pfam" id="PF20338">
    <property type="entry name" value="DUF6633"/>
    <property type="match status" value="1"/>
</dbReference>
<accession>G5GD96</accession>
<name>G5GD96_9BACT</name>
<dbReference type="eggNOG" id="ENOG5033GKH">
    <property type="taxonomic scope" value="Bacteria"/>
</dbReference>
<gene>
    <name evidence="1" type="ORF">HMPREF9332_01525</name>
</gene>